<proteinExistence type="predicted"/>
<sequence length="47" mass="5365">MCMHFNIATIDASMKCEIIIKCKGEETLTTTKVYIYILLLHFCCCSS</sequence>
<evidence type="ECO:0000313" key="2">
    <source>
        <dbReference type="Proteomes" id="UP000092444"/>
    </source>
</evidence>
<accession>A0A1B0G7G2</accession>
<dbReference type="EnsemblMetazoa" id="GMOY009255-RA">
    <property type="protein sequence ID" value="GMOY009255-PA"/>
    <property type="gene ID" value="GMOY009255"/>
</dbReference>
<keyword evidence="2" id="KW-1185">Reference proteome</keyword>
<dbReference type="EMBL" id="CCAG010000130">
    <property type="status" value="NOT_ANNOTATED_CDS"/>
    <property type="molecule type" value="Genomic_DNA"/>
</dbReference>
<reference evidence="1" key="1">
    <citation type="submission" date="2020-05" db="UniProtKB">
        <authorList>
            <consortium name="EnsemblMetazoa"/>
        </authorList>
    </citation>
    <scope>IDENTIFICATION</scope>
    <source>
        <strain evidence="1">Yale</strain>
    </source>
</reference>
<dbReference type="VEuPathDB" id="VectorBase:GMOY009255"/>
<name>A0A1B0G7G2_GLOMM</name>
<evidence type="ECO:0000313" key="1">
    <source>
        <dbReference type="EnsemblMetazoa" id="GMOY009255-PA"/>
    </source>
</evidence>
<dbReference type="Proteomes" id="UP000092444">
    <property type="component" value="Unassembled WGS sequence"/>
</dbReference>
<dbReference type="AlphaFoldDB" id="A0A1B0G7G2"/>
<protein>
    <submittedName>
        <fullName evidence="1">Uncharacterized protein</fullName>
    </submittedName>
</protein>
<organism evidence="1 2">
    <name type="scientific">Glossina morsitans morsitans</name>
    <name type="common">Savannah tsetse fly</name>
    <dbReference type="NCBI Taxonomy" id="37546"/>
    <lineage>
        <taxon>Eukaryota</taxon>
        <taxon>Metazoa</taxon>
        <taxon>Ecdysozoa</taxon>
        <taxon>Arthropoda</taxon>
        <taxon>Hexapoda</taxon>
        <taxon>Insecta</taxon>
        <taxon>Pterygota</taxon>
        <taxon>Neoptera</taxon>
        <taxon>Endopterygota</taxon>
        <taxon>Diptera</taxon>
        <taxon>Brachycera</taxon>
        <taxon>Muscomorpha</taxon>
        <taxon>Hippoboscoidea</taxon>
        <taxon>Glossinidae</taxon>
        <taxon>Glossina</taxon>
    </lineage>
</organism>